<dbReference type="InterPro" id="IPR018660">
    <property type="entry name" value="MliC"/>
</dbReference>
<dbReference type="EMBL" id="JMGO02000003">
    <property type="protein sequence ID" value="KXU80851.1"/>
    <property type="molecule type" value="Genomic_DNA"/>
</dbReference>
<feature type="domain" description="C-type lysozyme inhibitor" evidence="6">
    <location>
        <begin position="36"/>
        <end position="104"/>
    </location>
</feature>
<dbReference type="Pfam" id="PF09864">
    <property type="entry name" value="MliC"/>
    <property type="match status" value="1"/>
</dbReference>
<feature type="chain" id="PRO_5008043043" description="C-type lysozyme inhibitor domain-containing protein" evidence="5">
    <location>
        <begin position="22"/>
        <end position="118"/>
    </location>
</feature>
<evidence type="ECO:0000256" key="5">
    <source>
        <dbReference type="SAM" id="SignalP"/>
    </source>
</evidence>
<protein>
    <recommendedName>
        <fullName evidence="6">C-type lysozyme inhibitor domain-containing protein</fullName>
    </recommendedName>
</protein>
<keyword evidence="1 5" id="KW-0732">Signal</keyword>
<evidence type="ECO:0000256" key="1">
    <source>
        <dbReference type="ARBA" id="ARBA00022729"/>
    </source>
</evidence>
<sequence>MRCISLFITSALAFALLTGCAQNGTLVATGGEPVNYLCEQGQKVQVRYFTLSDQSLDFIKLALPDGKDYTLPQAVSASGARYSDEFQAVWWNKGEEGFVELRDPQGEWQVAYRECKQQ</sequence>
<proteinExistence type="predicted"/>
<evidence type="ECO:0000256" key="2">
    <source>
        <dbReference type="ARBA" id="ARBA00023136"/>
    </source>
</evidence>
<dbReference type="AlphaFoldDB" id="A0A175VJM9"/>
<evidence type="ECO:0000256" key="4">
    <source>
        <dbReference type="ARBA" id="ARBA00023288"/>
    </source>
</evidence>
<accession>A0A175VJM9</accession>
<dbReference type="SUPFAM" id="SSF141488">
    <property type="entry name" value="YdhA-like"/>
    <property type="match status" value="1"/>
</dbReference>
<gene>
    <name evidence="7" type="ORF">LCR_12275</name>
</gene>
<organism evidence="7 8">
    <name type="scientific">Aeromonas enteropelogenes</name>
    <name type="common">Aeromonas trota</name>
    <dbReference type="NCBI Taxonomy" id="29489"/>
    <lineage>
        <taxon>Bacteria</taxon>
        <taxon>Pseudomonadati</taxon>
        <taxon>Pseudomonadota</taxon>
        <taxon>Gammaproteobacteria</taxon>
        <taxon>Aeromonadales</taxon>
        <taxon>Aeromonadaceae</taxon>
        <taxon>Aeromonas</taxon>
    </lineage>
</organism>
<evidence type="ECO:0000313" key="7">
    <source>
        <dbReference type="EMBL" id="KXU80851.1"/>
    </source>
</evidence>
<evidence type="ECO:0000256" key="3">
    <source>
        <dbReference type="ARBA" id="ARBA00023139"/>
    </source>
</evidence>
<keyword evidence="4" id="KW-0449">Lipoprotein</keyword>
<dbReference type="Proteomes" id="UP000078435">
    <property type="component" value="Unassembled WGS sequence"/>
</dbReference>
<dbReference type="OrthoDB" id="5348860at2"/>
<reference evidence="7 8" key="1">
    <citation type="submission" date="2016-02" db="EMBL/GenBank/DDBJ databases">
        <title>Draft genome sequence of Aeromonas trota strain 1999lcr isolated from cerebrospinal fluid (CSF).</title>
        <authorList>
            <person name="Dallagassa C.B."/>
            <person name="Prediger K.C."/>
            <person name="Weiss V.A."/>
            <person name="Assis F.E."/>
            <person name="Baura V."/>
            <person name="Cruz L.M."/>
            <person name="Souza E.M."/>
            <person name="Pedrosa F.O."/>
            <person name="Fadel-Picheth C.M."/>
        </authorList>
    </citation>
    <scope>NUCLEOTIDE SEQUENCE [LARGE SCALE GENOMIC DNA]</scope>
    <source>
        <strain evidence="7 8">1999lcr</strain>
    </source>
</reference>
<dbReference type="InterPro" id="IPR036328">
    <property type="entry name" value="MliC_sf"/>
</dbReference>
<dbReference type="RefSeq" id="WP_026456628.1">
    <property type="nucleotide sequence ID" value="NZ_JAEHHW010000004.1"/>
</dbReference>
<feature type="signal peptide" evidence="5">
    <location>
        <begin position="1"/>
        <end position="21"/>
    </location>
</feature>
<evidence type="ECO:0000259" key="6">
    <source>
        <dbReference type="Pfam" id="PF09864"/>
    </source>
</evidence>
<evidence type="ECO:0000313" key="8">
    <source>
        <dbReference type="Proteomes" id="UP000078435"/>
    </source>
</evidence>
<comment type="caution">
    <text evidence="7">The sequence shown here is derived from an EMBL/GenBank/DDBJ whole genome shotgun (WGS) entry which is preliminary data.</text>
</comment>
<keyword evidence="3" id="KW-0564">Palmitate</keyword>
<name>A0A175VJM9_AEREN</name>
<dbReference type="PROSITE" id="PS51257">
    <property type="entry name" value="PROKAR_LIPOPROTEIN"/>
    <property type="match status" value="1"/>
</dbReference>
<dbReference type="Gene3D" id="2.40.128.200">
    <property type="match status" value="1"/>
</dbReference>
<keyword evidence="2" id="KW-0472">Membrane</keyword>